<dbReference type="RefSeq" id="WP_071065285.1">
    <property type="nucleotide sequence ID" value="NZ_MAXA01000230.1"/>
</dbReference>
<dbReference type="Gene3D" id="3.40.50.10420">
    <property type="entry name" value="NagB/RpiA/CoA transferase-like"/>
    <property type="match status" value="1"/>
</dbReference>
<organism evidence="2 3">
    <name type="scientific">Parafrankia soli</name>
    <dbReference type="NCBI Taxonomy" id="2599596"/>
    <lineage>
        <taxon>Bacteria</taxon>
        <taxon>Bacillati</taxon>
        <taxon>Actinomycetota</taxon>
        <taxon>Actinomycetes</taxon>
        <taxon>Frankiales</taxon>
        <taxon>Frankiaceae</taxon>
        <taxon>Parafrankia</taxon>
    </lineage>
</organism>
<sequence length="209" mass="22373">MTVEAPPLDETFATAADEAVIDRATAALRENGYLVHVVDTAAQARELVAELLPTDQSVFTASSETLRLAGITADIDESGKYNSVRAAAPPPSEDVYATIRLGATPDVVVGSVHAITENGHLVVGSASGSQFAPYASGARRAIWVVGAQKVVGDLETALRRIRTYSLPREHQRLADLYGQSSFIGRILILEREAFPERGTVILVRETIGF</sequence>
<reference evidence="3" key="1">
    <citation type="submission" date="2016-07" db="EMBL/GenBank/DDBJ databases">
        <title>Frankia sp. NRRL B-16219 Genome sequencing.</title>
        <authorList>
            <person name="Ghodhbane-Gtari F."/>
            <person name="Swanson E."/>
            <person name="Gueddou A."/>
            <person name="Louati M."/>
            <person name="Nouioui I."/>
            <person name="Hezbri K."/>
            <person name="Abebe-Akele F."/>
            <person name="Simpson S."/>
            <person name="Morris K."/>
            <person name="Thomas K."/>
            <person name="Gtari M."/>
            <person name="Tisa L.S."/>
        </authorList>
    </citation>
    <scope>NUCLEOTIDE SEQUENCE [LARGE SCALE GENOMIC DNA]</scope>
    <source>
        <strain evidence="3">NRRL B-16219</strain>
    </source>
</reference>
<dbReference type="InterPro" id="IPR003741">
    <property type="entry name" value="LUD_dom"/>
</dbReference>
<evidence type="ECO:0000313" key="3">
    <source>
        <dbReference type="Proteomes" id="UP000179769"/>
    </source>
</evidence>
<dbReference type="InterPro" id="IPR037171">
    <property type="entry name" value="NagB/RpiA_transferase-like"/>
</dbReference>
<protein>
    <recommendedName>
        <fullName evidence="1">LUD domain-containing protein</fullName>
    </recommendedName>
</protein>
<dbReference type="Proteomes" id="UP000179769">
    <property type="component" value="Unassembled WGS sequence"/>
</dbReference>
<evidence type="ECO:0000259" key="1">
    <source>
        <dbReference type="Pfam" id="PF02589"/>
    </source>
</evidence>
<gene>
    <name evidence="2" type="ORF">BBK14_22075</name>
</gene>
<dbReference type="PANTHER" id="PTHR36179:SF2">
    <property type="entry name" value="LUD DOMAIN-CONTAINING PROTEIN"/>
    <property type="match status" value="1"/>
</dbReference>
<dbReference type="EMBL" id="MAXA01000230">
    <property type="protein sequence ID" value="OHV25421.1"/>
    <property type="molecule type" value="Genomic_DNA"/>
</dbReference>
<proteinExistence type="predicted"/>
<accession>A0A1S1PVZ3</accession>
<feature type="domain" description="LUD" evidence="1">
    <location>
        <begin position="21"/>
        <end position="202"/>
    </location>
</feature>
<comment type="caution">
    <text evidence="2">The sequence shown here is derived from an EMBL/GenBank/DDBJ whole genome shotgun (WGS) entry which is preliminary data.</text>
</comment>
<dbReference type="SUPFAM" id="SSF100950">
    <property type="entry name" value="NagB/RpiA/CoA transferase-like"/>
    <property type="match status" value="1"/>
</dbReference>
<dbReference type="PANTHER" id="PTHR36179">
    <property type="entry name" value="LUD_DOM DOMAIN-CONTAINING PROTEIN"/>
    <property type="match status" value="1"/>
</dbReference>
<dbReference type="Pfam" id="PF02589">
    <property type="entry name" value="LUD_dom"/>
    <property type="match status" value="1"/>
</dbReference>
<dbReference type="OrthoDB" id="4941530at2"/>
<name>A0A1S1PVZ3_9ACTN</name>
<evidence type="ECO:0000313" key="2">
    <source>
        <dbReference type="EMBL" id="OHV25421.1"/>
    </source>
</evidence>
<keyword evidence="3" id="KW-1185">Reference proteome</keyword>
<dbReference type="AlphaFoldDB" id="A0A1S1PVZ3"/>
<dbReference type="InterPro" id="IPR024185">
    <property type="entry name" value="FTHF_cligase-like_sf"/>
</dbReference>